<dbReference type="Proteomes" id="UP000298416">
    <property type="component" value="Unassembled WGS sequence"/>
</dbReference>
<sequence length="929" mass="103588">MMFGRFWRNIHTAYGDRSELIDVAQSLWNKFEDLYEKEVLTLIQKMAKISNVKDSSADALKERDDILVQVCNNALPRAPWDEGLCKILLGSSTAKNSGRKLKKKSWRILVQISGRTVQISKVMEVKEHWEFTVEERIFFLKFFFDGALNSATVRDHMDQCASQSADLQNKLRSLTSELKILNAKEDMLGLSVEKTNSSLFNIRGDLKSDASSSQHANENITRGNPSEKLAVEQSQHEKIFVEAQPSEGPNVQNEIPIFTQQQQSDQGHTIVLNDTQGSLSTTQVLPGNNFSSSTSDRETELVTPAPVSSIHESGGHQCPNQVDMVSPQGNSPKVCTVKNEVTNLLESIANIELKLVELSLRRDFLGRDCNGRVYWAFYYPNARPWIIACGDTASKERPPRDFVSIPDSDKWMYYESDTEIEKLVGWLKENNVREKELKESISQFQASKLKDTVYTEDHILKRREISYGGGKTLSANFLATKAKNALEKKYGSCKRFEATAIPQNLVTGACQSGRMYRCQCLELLWRSKDHCSSCHHSFSTSEELSQHAKENCKASLSGSKRSQTAEDTTKCKKARNVASQEKRLTSIGIPQKRSTDEKEIGGRTSLEGYRADCPFNFEEIMTRFIVPSSVKDGVNDIGLIGSGGVPSLLAGQSPYLSDSTLALSLAITNEASLRPTDLRSRQQNTPPSAAMYSRGFKDSHRSSRSVENGLSDELSIAGRLKSILMSEKDQVTSVKDKGSSVSGLSKSTIIRESSSRPLIGRASEILRVLKMNLLDMDAALPEDALRKSRSGQDRRCAWRAFVKSAKSIYEMVQATIVFEDTIKSEYLQNDWWYWSSPSTAARITTLSALALRIYSLDAAISYGEPLPGTAMEVSEPSCAIDKEVHESPTPKNPSNPGSPTLQNTPVPEPDSPENPRTRSRSSKRRRDLS</sequence>
<keyword evidence="3" id="KW-0175">Coiled coil</keyword>
<feature type="compositionally biased region" description="Basic residues" evidence="4">
    <location>
        <begin position="917"/>
        <end position="929"/>
    </location>
</feature>
<reference evidence="6" key="1">
    <citation type="submission" date="2018-01" db="EMBL/GenBank/DDBJ databases">
        <authorList>
            <person name="Mao J.F."/>
        </authorList>
    </citation>
    <scope>NUCLEOTIDE SEQUENCE</scope>
    <source>
        <strain evidence="6">Huo1</strain>
        <tissue evidence="6">Leaf</tissue>
    </source>
</reference>
<evidence type="ECO:0000259" key="5">
    <source>
        <dbReference type="Pfam" id="PF15613"/>
    </source>
</evidence>
<dbReference type="PANTHER" id="PTHR47162">
    <property type="entry name" value="OS02G0192300 PROTEIN"/>
    <property type="match status" value="1"/>
</dbReference>
<evidence type="ECO:0000313" key="6">
    <source>
        <dbReference type="EMBL" id="KAG6426421.1"/>
    </source>
</evidence>
<dbReference type="AlphaFoldDB" id="A0A8X8YB04"/>
<feature type="region of interest" description="Disordered" evidence="4">
    <location>
        <begin position="876"/>
        <end position="929"/>
    </location>
</feature>
<name>A0A8X8YB04_SALSN</name>
<comment type="subcellular location">
    <subcellularLocation>
        <location evidence="1">Nucleus</location>
    </subcellularLocation>
</comment>
<reference evidence="6" key="2">
    <citation type="submission" date="2020-08" db="EMBL/GenBank/DDBJ databases">
        <title>Plant Genome Project.</title>
        <authorList>
            <person name="Zhang R.-G."/>
        </authorList>
    </citation>
    <scope>NUCLEOTIDE SEQUENCE</scope>
    <source>
        <strain evidence="6">Huo1</strain>
        <tissue evidence="6">Leaf</tissue>
    </source>
</reference>
<comment type="caution">
    <text evidence="6">The sequence shown here is derived from an EMBL/GenBank/DDBJ whole genome shotgun (WGS) entry which is preliminary data.</text>
</comment>
<feature type="compositionally biased region" description="Polar residues" evidence="4">
    <location>
        <begin position="892"/>
        <end position="905"/>
    </location>
</feature>
<proteinExistence type="predicted"/>
<keyword evidence="7" id="KW-1185">Reference proteome</keyword>
<dbReference type="InterPro" id="IPR028941">
    <property type="entry name" value="WHIM2_dom"/>
</dbReference>
<dbReference type="Pfam" id="PF15613">
    <property type="entry name" value="WSD"/>
    <property type="match status" value="1"/>
</dbReference>
<feature type="coiled-coil region" evidence="3">
    <location>
        <begin position="157"/>
        <end position="184"/>
    </location>
</feature>
<dbReference type="PANTHER" id="PTHR47162:SF10">
    <property type="entry name" value="METHYL-CPG-BINDING DOMAIN-CONTAINING PROTEIN 9 ISOFORM X1"/>
    <property type="match status" value="1"/>
</dbReference>
<dbReference type="GO" id="GO:0005634">
    <property type="term" value="C:nucleus"/>
    <property type="evidence" value="ECO:0007669"/>
    <property type="project" value="UniProtKB-SubCell"/>
</dbReference>
<feature type="compositionally biased region" description="Polar residues" evidence="4">
    <location>
        <begin position="209"/>
        <end position="224"/>
    </location>
</feature>
<feature type="region of interest" description="Disordered" evidence="4">
    <location>
        <begin position="674"/>
        <end position="708"/>
    </location>
</feature>
<evidence type="ECO:0000256" key="2">
    <source>
        <dbReference type="ARBA" id="ARBA00023242"/>
    </source>
</evidence>
<evidence type="ECO:0000256" key="1">
    <source>
        <dbReference type="ARBA" id="ARBA00004123"/>
    </source>
</evidence>
<dbReference type="EMBL" id="PNBA02000004">
    <property type="protein sequence ID" value="KAG6426421.1"/>
    <property type="molecule type" value="Genomic_DNA"/>
</dbReference>
<accession>A0A8X8YB04</accession>
<evidence type="ECO:0000256" key="3">
    <source>
        <dbReference type="SAM" id="Coils"/>
    </source>
</evidence>
<feature type="region of interest" description="Disordered" evidence="4">
    <location>
        <begin position="208"/>
        <end position="235"/>
    </location>
</feature>
<evidence type="ECO:0000313" key="7">
    <source>
        <dbReference type="Proteomes" id="UP000298416"/>
    </source>
</evidence>
<gene>
    <name evidence="6" type="ORF">SASPL_110644</name>
</gene>
<feature type="domain" description="WHIM2" evidence="5">
    <location>
        <begin position="361"/>
        <end position="443"/>
    </location>
</feature>
<keyword evidence="2" id="KW-0539">Nucleus</keyword>
<organism evidence="6">
    <name type="scientific">Salvia splendens</name>
    <name type="common">Scarlet sage</name>
    <dbReference type="NCBI Taxonomy" id="180675"/>
    <lineage>
        <taxon>Eukaryota</taxon>
        <taxon>Viridiplantae</taxon>
        <taxon>Streptophyta</taxon>
        <taxon>Embryophyta</taxon>
        <taxon>Tracheophyta</taxon>
        <taxon>Spermatophyta</taxon>
        <taxon>Magnoliopsida</taxon>
        <taxon>eudicotyledons</taxon>
        <taxon>Gunneridae</taxon>
        <taxon>Pentapetalae</taxon>
        <taxon>asterids</taxon>
        <taxon>lamiids</taxon>
        <taxon>Lamiales</taxon>
        <taxon>Lamiaceae</taxon>
        <taxon>Nepetoideae</taxon>
        <taxon>Mentheae</taxon>
        <taxon>Salviinae</taxon>
        <taxon>Salvia</taxon>
        <taxon>Salvia subgen. Calosphace</taxon>
        <taxon>core Calosphace</taxon>
    </lineage>
</organism>
<evidence type="ECO:0000256" key="4">
    <source>
        <dbReference type="SAM" id="MobiDB-lite"/>
    </source>
</evidence>
<protein>
    <recommendedName>
        <fullName evidence="5">WHIM2 domain-containing protein</fullName>
    </recommendedName>
</protein>
<feature type="region of interest" description="Disordered" evidence="4">
    <location>
        <begin position="555"/>
        <end position="603"/>
    </location>
</feature>